<feature type="transmembrane region" description="Helical" evidence="8">
    <location>
        <begin position="72"/>
        <end position="90"/>
    </location>
</feature>
<dbReference type="Pfam" id="PF01925">
    <property type="entry name" value="TauE"/>
    <property type="match status" value="1"/>
</dbReference>
<dbReference type="PANTHER" id="PTHR30269:SF37">
    <property type="entry name" value="MEMBRANE TRANSPORTER PROTEIN"/>
    <property type="match status" value="1"/>
</dbReference>
<dbReference type="GO" id="GO:0005886">
    <property type="term" value="C:plasma membrane"/>
    <property type="evidence" value="ECO:0007669"/>
    <property type="project" value="UniProtKB-SubCell"/>
</dbReference>
<keyword evidence="7 8" id="KW-0472">Membrane</keyword>
<comment type="caution">
    <text evidence="9">The sequence shown here is derived from an EMBL/GenBank/DDBJ whole genome shotgun (WGS) entry which is preliminary data.</text>
</comment>
<feature type="transmembrane region" description="Helical" evidence="8">
    <location>
        <begin position="209"/>
        <end position="230"/>
    </location>
</feature>
<keyword evidence="5 8" id="KW-0812">Transmembrane</keyword>
<feature type="transmembrane region" description="Helical" evidence="8">
    <location>
        <begin position="141"/>
        <end position="157"/>
    </location>
</feature>
<dbReference type="Proteomes" id="UP000266389">
    <property type="component" value="Unassembled WGS sequence"/>
</dbReference>
<dbReference type="PANTHER" id="PTHR30269">
    <property type="entry name" value="TRANSMEMBRANE PROTEIN YFCA"/>
    <property type="match status" value="1"/>
</dbReference>
<evidence type="ECO:0000313" key="10">
    <source>
        <dbReference type="Proteomes" id="UP000266389"/>
    </source>
</evidence>
<name>A0A395LYG7_9BACT</name>
<feature type="transmembrane region" description="Helical" evidence="8">
    <location>
        <begin position="41"/>
        <end position="60"/>
    </location>
</feature>
<feature type="transmembrane region" description="Helical" evidence="8">
    <location>
        <begin position="177"/>
        <end position="197"/>
    </location>
</feature>
<keyword evidence="3" id="KW-0813">Transport</keyword>
<evidence type="ECO:0000256" key="6">
    <source>
        <dbReference type="ARBA" id="ARBA00022989"/>
    </source>
</evidence>
<feature type="transmembrane region" description="Helical" evidence="8">
    <location>
        <begin position="12"/>
        <end position="35"/>
    </location>
</feature>
<evidence type="ECO:0000256" key="5">
    <source>
        <dbReference type="ARBA" id="ARBA00022692"/>
    </source>
</evidence>
<evidence type="ECO:0000256" key="8">
    <source>
        <dbReference type="RuleBase" id="RU363041"/>
    </source>
</evidence>
<organism evidence="9 10">
    <name type="scientific">Candidatus Thermochlorobacter aerophilus</name>
    <dbReference type="NCBI Taxonomy" id="1868324"/>
    <lineage>
        <taxon>Bacteria</taxon>
        <taxon>Pseudomonadati</taxon>
        <taxon>Chlorobiota</taxon>
        <taxon>Chlorobiia</taxon>
        <taxon>Chlorobiales</taxon>
        <taxon>Candidatus Thermochlorobacteriaceae</taxon>
        <taxon>Candidatus Thermochlorobacter</taxon>
    </lineage>
</organism>
<dbReference type="AlphaFoldDB" id="A0A395LYG7"/>
<evidence type="ECO:0000256" key="7">
    <source>
        <dbReference type="ARBA" id="ARBA00023136"/>
    </source>
</evidence>
<accession>A0A395LYG7</accession>
<keyword evidence="6 8" id="KW-1133">Transmembrane helix</keyword>
<dbReference type="InterPro" id="IPR002781">
    <property type="entry name" value="TM_pro_TauE-like"/>
</dbReference>
<dbReference type="EMBL" id="PHFL01000062">
    <property type="protein sequence ID" value="RFM23569.1"/>
    <property type="molecule type" value="Genomic_DNA"/>
</dbReference>
<sequence>MEIIVPTTVSLLASLLTLFSGFGLGTLLLPAFALFFPVELAVMMTAVVHFANNFFKLLLLGRFAESTVILKFGLPAIFAAFLGSSVLSWLSNSASIYIYQYHIFGKTAEISVLKLMFAFLIILFAVLEFSDLEHRITFEQNYLVLGGLLSGFFGGLSGHQGALRTMFLLRCGLEKQAFLATGIAIAIMVDVSRLLVYQHHFATALLSENLLVLSCCIAAAFLGAFVGARLVKKVTMRSVQKIVATMLVVIAILLGAGLV</sequence>
<keyword evidence="4 8" id="KW-1003">Cell membrane</keyword>
<evidence type="ECO:0000256" key="2">
    <source>
        <dbReference type="ARBA" id="ARBA00009142"/>
    </source>
</evidence>
<evidence type="ECO:0000256" key="3">
    <source>
        <dbReference type="ARBA" id="ARBA00022448"/>
    </source>
</evidence>
<proteinExistence type="inferred from homology"/>
<comment type="subcellular location">
    <subcellularLocation>
        <location evidence="1 8">Cell membrane</location>
        <topology evidence="1 8">Multi-pass membrane protein</topology>
    </subcellularLocation>
</comment>
<gene>
    <name evidence="9" type="ORF">D0433_10430</name>
</gene>
<feature type="transmembrane region" description="Helical" evidence="8">
    <location>
        <begin position="242"/>
        <end position="258"/>
    </location>
</feature>
<dbReference type="InterPro" id="IPR052017">
    <property type="entry name" value="TSUP"/>
</dbReference>
<reference evidence="9 10" key="1">
    <citation type="journal article" date="2011" name="ISME J.">
        <title>Community ecology of hot spring cyanobacterial mats: predominant populations and their functional potential.</title>
        <authorList>
            <person name="Klatt C.G."/>
            <person name="Wood J.M."/>
            <person name="Rusch D.B."/>
            <person name="Bateson M.M."/>
            <person name="Hamamura N."/>
            <person name="Heidelberg J.F."/>
            <person name="Grossman A.R."/>
            <person name="Bhaya D."/>
            <person name="Cohan F.M."/>
            <person name="Kuhl M."/>
            <person name="Bryant D.A."/>
            <person name="Ward D.M."/>
        </authorList>
    </citation>
    <scope>NUCLEOTIDE SEQUENCE [LARGE SCALE GENOMIC DNA]</scope>
    <source>
        <strain evidence="9">OS</strain>
    </source>
</reference>
<feature type="transmembrane region" description="Helical" evidence="8">
    <location>
        <begin position="110"/>
        <end position="129"/>
    </location>
</feature>
<evidence type="ECO:0000313" key="9">
    <source>
        <dbReference type="EMBL" id="RFM23569.1"/>
    </source>
</evidence>
<evidence type="ECO:0000256" key="1">
    <source>
        <dbReference type="ARBA" id="ARBA00004651"/>
    </source>
</evidence>
<evidence type="ECO:0000256" key="4">
    <source>
        <dbReference type="ARBA" id="ARBA00022475"/>
    </source>
</evidence>
<protein>
    <recommendedName>
        <fullName evidence="8">Probable membrane transporter protein</fullName>
    </recommendedName>
</protein>
<comment type="similarity">
    <text evidence="2 8">Belongs to the 4-toluene sulfonate uptake permease (TSUP) (TC 2.A.102) family.</text>
</comment>